<feature type="region of interest" description="Disordered" evidence="1">
    <location>
        <begin position="21"/>
        <end position="41"/>
    </location>
</feature>
<proteinExistence type="predicted"/>
<accession>A0ABW5C2Y4</accession>
<keyword evidence="3" id="KW-1185">Reference proteome</keyword>
<evidence type="ECO:0000313" key="2">
    <source>
        <dbReference type="EMBL" id="MFD2216284.1"/>
    </source>
</evidence>
<gene>
    <name evidence="2" type="ORF">ACFSKK_21650</name>
</gene>
<dbReference type="EMBL" id="JBHUIK010000006">
    <property type="protein sequence ID" value="MFD2216284.1"/>
    <property type="molecule type" value="Genomic_DNA"/>
</dbReference>
<evidence type="ECO:0000256" key="1">
    <source>
        <dbReference type="SAM" id="MobiDB-lite"/>
    </source>
</evidence>
<evidence type="ECO:0000313" key="3">
    <source>
        <dbReference type="Proteomes" id="UP001597318"/>
    </source>
</evidence>
<protein>
    <submittedName>
        <fullName evidence="2">Uncharacterized protein</fullName>
    </submittedName>
</protein>
<feature type="compositionally biased region" description="Basic and acidic residues" evidence="1">
    <location>
        <begin position="22"/>
        <end position="32"/>
    </location>
</feature>
<reference evidence="3" key="1">
    <citation type="journal article" date="2019" name="Int. J. Syst. Evol. Microbiol.">
        <title>The Global Catalogue of Microorganisms (GCM) 10K type strain sequencing project: providing services to taxonomists for standard genome sequencing and annotation.</title>
        <authorList>
            <consortium name="The Broad Institute Genomics Platform"/>
            <consortium name="The Broad Institute Genome Sequencing Center for Infectious Disease"/>
            <person name="Wu L."/>
            <person name="Ma J."/>
        </authorList>
    </citation>
    <scope>NUCLEOTIDE SEQUENCE [LARGE SCALE GENOMIC DNA]</scope>
    <source>
        <strain evidence="3">CGMCC 1.15474</strain>
    </source>
</reference>
<dbReference type="Proteomes" id="UP001597318">
    <property type="component" value="Unassembled WGS sequence"/>
</dbReference>
<organism evidence="2 3">
    <name type="scientific">Metabacillus endolithicus</name>
    <dbReference type="NCBI Taxonomy" id="1535204"/>
    <lineage>
        <taxon>Bacteria</taxon>
        <taxon>Bacillati</taxon>
        <taxon>Bacillota</taxon>
        <taxon>Bacilli</taxon>
        <taxon>Bacillales</taxon>
        <taxon>Bacillaceae</taxon>
        <taxon>Metabacillus</taxon>
    </lineage>
</organism>
<sequence>MNKDEETELLPTALNPLVGIEMEDRDRLRSPFDDSAAQNNE</sequence>
<name>A0ABW5C2Y4_9BACI</name>
<comment type="caution">
    <text evidence="2">The sequence shown here is derived from an EMBL/GenBank/DDBJ whole genome shotgun (WGS) entry which is preliminary data.</text>
</comment>
<dbReference type="RefSeq" id="WP_281730379.1">
    <property type="nucleotide sequence ID" value="NZ_CP095550.1"/>
</dbReference>